<evidence type="ECO:0000256" key="1">
    <source>
        <dbReference type="ARBA" id="ARBA00010716"/>
    </source>
</evidence>
<feature type="binding site" evidence="7">
    <location>
        <position position="142"/>
    </location>
    <ligand>
        <name>substrate</name>
    </ligand>
</feature>
<feature type="binding site" evidence="7">
    <location>
        <position position="231"/>
    </location>
    <ligand>
        <name>substrate</name>
    </ligand>
</feature>
<comment type="caution">
    <text evidence="10">The sequence shown here is derived from an EMBL/GenBank/DDBJ whole genome shotgun (WGS) entry which is preliminary data.</text>
</comment>
<reference evidence="10 11" key="1">
    <citation type="submission" date="2018-07" db="EMBL/GenBank/DDBJ databases">
        <title>Genomic Encyclopedia of Type Strains, Phase IV (KMG-IV): sequencing the most valuable type-strain genomes for metagenomic binning, comparative biology and taxonomic classification.</title>
        <authorList>
            <person name="Goeker M."/>
        </authorList>
    </citation>
    <scope>NUCLEOTIDE SEQUENCE [LARGE SCALE GENOMIC DNA]</scope>
    <source>
        <strain evidence="10 11">DSM 44952</strain>
    </source>
</reference>
<evidence type="ECO:0000256" key="3">
    <source>
        <dbReference type="ARBA" id="ARBA00022801"/>
    </source>
</evidence>
<dbReference type="EMBL" id="QQAZ01000004">
    <property type="protein sequence ID" value="RDI52106.1"/>
    <property type="molecule type" value="Genomic_DNA"/>
</dbReference>
<evidence type="ECO:0000259" key="9">
    <source>
        <dbReference type="Pfam" id="PF01979"/>
    </source>
</evidence>
<evidence type="ECO:0000256" key="7">
    <source>
        <dbReference type="PIRSR" id="PIRSR038994-2"/>
    </source>
</evidence>
<accession>A0A370H6U3</accession>
<keyword evidence="4 5" id="KW-0119">Carbohydrate metabolism</keyword>
<feature type="binding site" evidence="7">
    <location>
        <begin position="223"/>
        <end position="224"/>
    </location>
    <ligand>
        <name>substrate</name>
    </ligand>
</feature>
<dbReference type="Proteomes" id="UP000255355">
    <property type="component" value="Unassembled WGS sequence"/>
</dbReference>
<dbReference type="STRING" id="1210089.GCA_001613165_05090"/>
<dbReference type="Gene3D" id="3.20.20.140">
    <property type="entry name" value="Metal-dependent hydrolases"/>
    <property type="match status" value="1"/>
</dbReference>
<evidence type="ECO:0000256" key="4">
    <source>
        <dbReference type="ARBA" id="ARBA00023277"/>
    </source>
</evidence>
<keyword evidence="3 5" id="KW-0378">Hydrolase</keyword>
<feature type="active site" description="Proton donor/acceptor" evidence="6">
    <location>
        <position position="280"/>
    </location>
</feature>
<keyword evidence="11" id="KW-1185">Reference proteome</keyword>
<evidence type="ECO:0000313" key="10">
    <source>
        <dbReference type="EMBL" id="RDI52106.1"/>
    </source>
</evidence>
<name>A0A370H6U3_9NOCA</name>
<protein>
    <submittedName>
        <fullName evidence="10">N-acetylglucosamine 6-phosphate deacetylase</fullName>
    </submittedName>
</protein>
<dbReference type="InterPro" id="IPR003764">
    <property type="entry name" value="GlcNAc_6-P_deAcase"/>
</dbReference>
<gene>
    <name evidence="10" type="ORF">DFR68_104594</name>
</gene>
<evidence type="ECO:0000256" key="5">
    <source>
        <dbReference type="PIRNR" id="PIRNR038994"/>
    </source>
</evidence>
<sequence>MSEGAGLQVRGRIVSASHLIDDGVVSICGEQIEAVTTLPEWSAAHRGSEVPPYLGTIVPGLVDIHNHGGYGHRFDTTDVDEARAAAEFHQRQGATSVVASVVTGAPDDMVAQTATLRTLAEDGTVAGIHIEGPFLSEARCGAQDPRYLTDPDPALIERLLEAAGGHLRVMTLAPERQGFDAAAKLLAERGVVVALGHSDAEYAAFRAALAPNGFGTVVTHLANGMPPLHHRSPGPVAAGLVAAAEQQAVVELIGDGVHVEPGFGALVFATAPDRVALITDAMQAAGLADGEYRLGPQSVRVTGGVARVATGSIAGGTATLRQCLRWAVRECGVALPDAVRAATTTPAAAVGLGDIGDLRPGLRADAIVLDSDLGLRRVLRRGQWLT</sequence>
<comment type="cofactor">
    <cofactor evidence="8">
        <name>a divalent metal cation</name>
        <dbReference type="ChEBI" id="CHEBI:60240"/>
    </cofactor>
    <text evidence="8">Binds 1 divalent metal cation per subunit.</text>
</comment>
<feature type="binding site" evidence="8">
    <location>
        <position position="220"/>
    </location>
    <ligand>
        <name>Zn(2+)</name>
        <dbReference type="ChEBI" id="CHEBI:29105"/>
    </ligand>
</feature>
<feature type="domain" description="Amidohydrolase-related" evidence="9">
    <location>
        <begin position="56"/>
        <end position="371"/>
    </location>
</feature>
<evidence type="ECO:0000256" key="6">
    <source>
        <dbReference type="PIRSR" id="PIRSR038994-1"/>
    </source>
</evidence>
<proteinExistence type="inferred from homology"/>
<dbReference type="SUPFAM" id="SSF51556">
    <property type="entry name" value="Metallo-dependent hydrolases"/>
    <property type="match status" value="1"/>
</dbReference>
<dbReference type="InterPro" id="IPR011059">
    <property type="entry name" value="Metal-dep_hydrolase_composite"/>
</dbReference>
<evidence type="ECO:0000256" key="2">
    <source>
        <dbReference type="ARBA" id="ARBA00022723"/>
    </source>
</evidence>
<keyword evidence="2 8" id="KW-0479">Metal-binding</keyword>
<dbReference type="AlphaFoldDB" id="A0A370H6U3"/>
<dbReference type="GO" id="GO:0008448">
    <property type="term" value="F:N-acetylglucosamine-6-phosphate deacetylase activity"/>
    <property type="evidence" value="ECO:0007669"/>
    <property type="project" value="InterPro"/>
</dbReference>
<organism evidence="10 11">
    <name type="scientific">Nocardia mexicana</name>
    <dbReference type="NCBI Taxonomy" id="279262"/>
    <lineage>
        <taxon>Bacteria</taxon>
        <taxon>Bacillati</taxon>
        <taxon>Actinomycetota</taxon>
        <taxon>Actinomycetes</taxon>
        <taxon>Mycobacteriales</taxon>
        <taxon>Nocardiaceae</taxon>
        <taxon>Nocardia</taxon>
    </lineage>
</organism>
<dbReference type="OrthoDB" id="9776488at2"/>
<feature type="binding site" evidence="8">
    <location>
        <position position="197"/>
    </location>
    <ligand>
        <name>Zn(2+)</name>
        <dbReference type="ChEBI" id="CHEBI:29105"/>
    </ligand>
</feature>
<dbReference type="PANTHER" id="PTHR11113:SF14">
    <property type="entry name" value="N-ACETYLGLUCOSAMINE-6-PHOSPHATE DEACETYLASE"/>
    <property type="match status" value="1"/>
</dbReference>
<feature type="binding site" evidence="7">
    <location>
        <begin position="313"/>
        <end position="315"/>
    </location>
    <ligand>
        <name>substrate</name>
    </ligand>
</feature>
<evidence type="ECO:0000256" key="8">
    <source>
        <dbReference type="PIRSR" id="PIRSR038994-3"/>
    </source>
</evidence>
<dbReference type="GO" id="GO:0046872">
    <property type="term" value="F:metal ion binding"/>
    <property type="evidence" value="ECO:0007669"/>
    <property type="project" value="UniProtKB-KW"/>
</dbReference>
<dbReference type="GO" id="GO:0006046">
    <property type="term" value="P:N-acetylglucosamine catabolic process"/>
    <property type="evidence" value="ECO:0007669"/>
    <property type="project" value="TreeGrafter"/>
</dbReference>
<comment type="similarity">
    <text evidence="1 5">Belongs to the metallo-dependent hydrolases superfamily. NagA family.</text>
</comment>
<feature type="binding site" evidence="8">
    <location>
        <position position="131"/>
    </location>
    <ligand>
        <name>Zn(2+)</name>
        <dbReference type="ChEBI" id="CHEBI:29105"/>
    </ligand>
</feature>
<dbReference type="Gene3D" id="2.30.40.10">
    <property type="entry name" value="Urease, subunit C, domain 1"/>
    <property type="match status" value="1"/>
</dbReference>
<dbReference type="InterPro" id="IPR032466">
    <property type="entry name" value="Metal_Hydrolase"/>
</dbReference>
<dbReference type="PANTHER" id="PTHR11113">
    <property type="entry name" value="N-ACETYLGLUCOSAMINE-6-PHOSPHATE DEACETYLASE"/>
    <property type="match status" value="1"/>
</dbReference>
<dbReference type="RefSeq" id="WP_068024474.1">
    <property type="nucleotide sequence ID" value="NZ_QQAZ01000004.1"/>
</dbReference>
<evidence type="ECO:0000313" key="11">
    <source>
        <dbReference type="Proteomes" id="UP000255355"/>
    </source>
</evidence>
<dbReference type="InterPro" id="IPR006680">
    <property type="entry name" value="Amidohydro-rel"/>
</dbReference>
<dbReference type="Pfam" id="PF01979">
    <property type="entry name" value="Amidohydro_1"/>
    <property type="match status" value="1"/>
</dbReference>
<feature type="binding site" evidence="7">
    <location>
        <position position="258"/>
    </location>
    <ligand>
        <name>substrate</name>
    </ligand>
</feature>
<dbReference type="PIRSF" id="PIRSF038994">
    <property type="entry name" value="NagA"/>
    <property type="match status" value="1"/>
</dbReference>
<dbReference type="SUPFAM" id="SSF51338">
    <property type="entry name" value="Composite domain of metallo-dependent hydrolases"/>
    <property type="match status" value="1"/>
</dbReference>
<dbReference type="NCBIfam" id="TIGR00221">
    <property type="entry name" value="nagA"/>
    <property type="match status" value="1"/>
</dbReference>